<reference evidence="3" key="1">
    <citation type="journal article" date="2017" name="Genome Biol.">
        <title>Comparative genomics reveals high biological diversity and specific adaptations in the industrially and medically important fungal genus Aspergillus.</title>
        <authorList>
            <person name="de Vries R.P."/>
            <person name="Riley R."/>
            <person name="Wiebenga A."/>
            <person name="Aguilar-Osorio G."/>
            <person name="Amillis S."/>
            <person name="Uchima C.A."/>
            <person name="Anderluh G."/>
            <person name="Asadollahi M."/>
            <person name="Askin M."/>
            <person name="Barry K."/>
            <person name="Battaglia E."/>
            <person name="Bayram O."/>
            <person name="Benocci T."/>
            <person name="Braus-Stromeyer S.A."/>
            <person name="Caldana C."/>
            <person name="Canovas D."/>
            <person name="Cerqueira G.C."/>
            <person name="Chen F."/>
            <person name="Chen W."/>
            <person name="Choi C."/>
            <person name="Clum A."/>
            <person name="Dos Santos R.A."/>
            <person name="Damasio A.R."/>
            <person name="Diallinas G."/>
            <person name="Emri T."/>
            <person name="Fekete E."/>
            <person name="Flipphi M."/>
            <person name="Freyberg S."/>
            <person name="Gallo A."/>
            <person name="Gournas C."/>
            <person name="Habgood R."/>
            <person name="Hainaut M."/>
            <person name="Harispe M.L."/>
            <person name="Henrissat B."/>
            <person name="Hilden K.S."/>
            <person name="Hope R."/>
            <person name="Hossain A."/>
            <person name="Karabika E."/>
            <person name="Karaffa L."/>
            <person name="Karanyi Z."/>
            <person name="Krasevec N."/>
            <person name="Kuo A."/>
            <person name="Kusch H."/>
            <person name="LaButti K."/>
            <person name="Lagendijk E.L."/>
            <person name="Lapidus A."/>
            <person name="Levasseur A."/>
            <person name="Lindquist E."/>
            <person name="Lipzen A."/>
            <person name="Logrieco A.F."/>
            <person name="MacCabe A."/>
            <person name="Maekelae M.R."/>
            <person name="Malavazi I."/>
            <person name="Melin P."/>
            <person name="Meyer V."/>
            <person name="Mielnichuk N."/>
            <person name="Miskei M."/>
            <person name="Molnar A.P."/>
            <person name="Mule G."/>
            <person name="Ngan C.Y."/>
            <person name="Orejas M."/>
            <person name="Orosz E."/>
            <person name="Ouedraogo J.P."/>
            <person name="Overkamp K.M."/>
            <person name="Park H.-S."/>
            <person name="Perrone G."/>
            <person name="Piumi F."/>
            <person name="Punt P.J."/>
            <person name="Ram A.F."/>
            <person name="Ramon A."/>
            <person name="Rauscher S."/>
            <person name="Record E."/>
            <person name="Riano-Pachon D.M."/>
            <person name="Robert V."/>
            <person name="Roehrig J."/>
            <person name="Ruller R."/>
            <person name="Salamov A."/>
            <person name="Salih N.S."/>
            <person name="Samson R.A."/>
            <person name="Sandor E."/>
            <person name="Sanguinetti M."/>
            <person name="Schuetze T."/>
            <person name="Sepcic K."/>
            <person name="Shelest E."/>
            <person name="Sherlock G."/>
            <person name="Sophianopoulou V."/>
            <person name="Squina F.M."/>
            <person name="Sun H."/>
            <person name="Susca A."/>
            <person name="Todd R.B."/>
            <person name="Tsang A."/>
            <person name="Unkles S.E."/>
            <person name="van de Wiele N."/>
            <person name="van Rossen-Uffink D."/>
            <person name="Oliveira J.V."/>
            <person name="Vesth T.C."/>
            <person name="Visser J."/>
            <person name="Yu J.-H."/>
            <person name="Zhou M."/>
            <person name="Andersen M.R."/>
            <person name="Archer D.B."/>
            <person name="Baker S.E."/>
            <person name="Benoit I."/>
            <person name="Brakhage A.A."/>
            <person name="Braus G.H."/>
            <person name="Fischer R."/>
            <person name="Frisvad J.C."/>
            <person name="Goldman G.H."/>
            <person name="Houbraken J."/>
            <person name="Oakley B."/>
            <person name="Pocsi I."/>
            <person name="Scazzocchio C."/>
            <person name="Seiboth B."/>
            <person name="vanKuyk P.A."/>
            <person name="Wortman J."/>
            <person name="Dyer P.S."/>
            <person name="Grigoriev I.V."/>
        </authorList>
    </citation>
    <scope>NUCLEOTIDE SEQUENCE [LARGE SCALE GENOMIC DNA]</scope>
    <source>
        <strain evidence="3">CBS 506.65</strain>
    </source>
</reference>
<gene>
    <name evidence="2" type="ORF">ASPZODRAFT_76588</name>
</gene>
<dbReference type="PANTHER" id="PTHR35585:SF3">
    <property type="entry name" value="HEMERYTHRIN-LIKE DOMAIN-CONTAINING PROTEIN"/>
    <property type="match status" value="1"/>
</dbReference>
<proteinExistence type="predicted"/>
<accession>A0A1L9S638</accession>
<name>A0A1L9S638_9EURO</name>
<evidence type="ECO:0000313" key="3">
    <source>
        <dbReference type="Proteomes" id="UP000184188"/>
    </source>
</evidence>
<evidence type="ECO:0000313" key="2">
    <source>
        <dbReference type="EMBL" id="OJJ42600.1"/>
    </source>
</evidence>
<dbReference type="AlphaFoldDB" id="A0A1L9S638"/>
<dbReference type="VEuPathDB" id="FungiDB:ASPZODRAFT_76588"/>
<sequence length="188" mass="21539">MTGRISEAIQQDHNEIEACFEKIVHSSSRDEQTRFQTLFTWELARHLVGEEIVVFPALEKHLPDGRSMADTNRKHHHHIKEQLKQFQSMSASNVDFLRTLDSLMTTTLLPHMREEEANDLSKLEDVLSHHDSLKLAKAFSRTKIFAPSRSHPHVPDKPPFETVVGLLAAPIDQLADLFRKWPHEGQPG</sequence>
<dbReference type="Proteomes" id="UP000184188">
    <property type="component" value="Unassembled WGS sequence"/>
</dbReference>
<dbReference type="Gene3D" id="1.20.120.520">
    <property type="entry name" value="nmb1532 protein domain like"/>
    <property type="match status" value="1"/>
</dbReference>
<dbReference type="PANTHER" id="PTHR35585">
    <property type="entry name" value="HHE DOMAIN PROTEIN (AFU_ORTHOLOGUE AFUA_4G00730)"/>
    <property type="match status" value="1"/>
</dbReference>
<dbReference type="Pfam" id="PF01814">
    <property type="entry name" value="Hemerythrin"/>
    <property type="match status" value="1"/>
</dbReference>
<dbReference type="EMBL" id="KV878358">
    <property type="protein sequence ID" value="OJJ42600.1"/>
    <property type="molecule type" value="Genomic_DNA"/>
</dbReference>
<feature type="domain" description="Hemerythrin-like" evidence="1">
    <location>
        <begin position="6"/>
        <end position="118"/>
    </location>
</feature>
<protein>
    <recommendedName>
        <fullName evidence="1">Hemerythrin-like domain-containing protein</fullName>
    </recommendedName>
</protein>
<evidence type="ECO:0000259" key="1">
    <source>
        <dbReference type="Pfam" id="PF01814"/>
    </source>
</evidence>
<dbReference type="GeneID" id="34616569"/>
<dbReference type="OrthoDB" id="9983919at2759"/>
<dbReference type="STRING" id="1073090.A0A1L9S638"/>
<keyword evidence="3" id="KW-1185">Reference proteome</keyword>
<dbReference type="InterPro" id="IPR012312">
    <property type="entry name" value="Hemerythrin-like"/>
</dbReference>
<dbReference type="RefSeq" id="XP_022577110.1">
    <property type="nucleotide sequence ID" value="XM_022730105.1"/>
</dbReference>
<organism evidence="2 3">
    <name type="scientific">Penicilliopsis zonata CBS 506.65</name>
    <dbReference type="NCBI Taxonomy" id="1073090"/>
    <lineage>
        <taxon>Eukaryota</taxon>
        <taxon>Fungi</taxon>
        <taxon>Dikarya</taxon>
        <taxon>Ascomycota</taxon>
        <taxon>Pezizomycotina</taxon>
        <taxon>Eurotiomycetes</taxon>
        <taxon>Eurotiomycetidae</taxon>
        <taxon>Eurotiales</taxon>
        <taxon>Aspergillaceae</taxon>
        <taxon>Penicilliopsis</taxon>
    </lineage>
</organism>